<evidence type="ECO:0000256" key="7">
    <source>
        <dbReference type="ARBA" id="ARBA00023159"/>
    </source>
</evidence>
<evidence type="ECO:0000256" key="6">
    <source>
        <dbReference type="ARBA" id="ARBA00023125"/>
    </source>
</evidence>
<dbReference type="InterPro" id="IPR036388">
    <property type="entry name" value="WH-like_DNA-bd_sf"/>
</dbReference>
<dbReference type="SUPFAM" id="SSF52172">
    <property type="entry name" value="CheY-like"/>
    <property type="match status" value="1"/>
</dbReference>
<dbReference type="InterPro" id="IPR001789">
    <property type="entry name" value="Sig_transdc_resp-reg_receiver"/>
</dbReference>
<dbReference type="SMART" id="SM00862">
    <property type="entry name" value="Trans_reg_C"/>
    <property type="match status" value="1"/>
</dbReference>
<evidence type="ECO:0000256" key="8">
    <source>
        <dbReference type="ARBA" id="ARBA00023163"/>
    </source>
</evidence>
<evidence type="ECO:0000256" key="1">
    <source>
        <dbReference type="ARBA" id="ARBA00004496"/>
    </source>
</evidence>
<dbReference type="Pfam" id="PF00486">
    <property type="entry name" value="Trans_reg_C"/>
    <property type="match status" value="1"/>
</dbReference>
<proteinExistence type="predicted"/>
<evidence type="ECO:0000259" key="12">
    <source>
        <dbReference type="PROSITE" id="PS51755"/>
    </source>
</evidence>
<dbReference type="CDD" id="cd17574">
    <property type="entry name" value="REC_OmpR"/>
    <property type="match status" value="1"/>
</dbReference>
<evidence type="ECO:0000256" key="2">
    <source>
        <dbReference type="ARBA" id="ARBA00022490"/>
    </source>
</evidence>
<dbReference type="GO" id="GO:0000976">
    <property type="term" value="F:transcription cis-regulatory region binding"/>
    <property type="evidence" value="ECO:0007669"/>
    <property type="project" value="TreeGrafter"/>
</dbReference>
<dbReference type="Gene3D" id="6.10.250.690">
    <property type="match status" value="1"/>
</dbReference>
<protein>
    <submittedName>
        <fullName evidence="13">Response regulator transcription factor</fullName>
    </submittedName>
</protein>
<keyword evidence="3 9" id="KW-0597">Phosphoprotein</keyword>
<keyword evidence="6 10" id="KW-0238">DNA-binding</keyword>
<dbReference type="FunFam" id="3.40.50.2300:FF:000001">
    <property type="entry name" value="DNA-binding response regulator PhoB"/>
    <property type="match status" value="1"/>
</dbReference>
<feature type="domain" description="Response regulatory" evidence="11">
    <location>
        <begin position="9"/>
        <end position="122"/>
    </location>
</feature>
<keyword evidence="2" id="KW-0963">Cytoplasm</keyword>
<comment type="subcellular location">
    <subcellularLocation>
        <location evidence="1">Cytoplasm</location>
    </subcellularLocation>
</comment>
<dbReference type="PANTHER" id="PTHR48111">
    <property type="entry name" value="REGULATOR OF RPOS"/>
    <property type="match status" value="1"/>
</dbReference>
<evidence type="ECO:0000259" key="11">
    <source>
        <dbReference type="PROSITE" id="PS50110"/>
    </source>
</evidence>
<dbReference type="InterPro" id="IPR001867">
    <property type="entry name" value="OmpR/PhoB-type_DNA-bd"/>
</dbReference>
<dbReference type="PROSITE" id="PS51755">
    <property type="entry name" value="OMPR_PHOB"/>
    <property type="match status" value="1"/>
</dbReference>
<dbReference type="Pfam" id="PF00072">
    <property type="entry name" value="Response_reg"/>
    <property type="match status" value="1"/>
</dbReference>
<keyword evidence="5" id="KW-0805">Transcription regulation</keyword>
<keyword evidence="7" id="KW-0010">Activator</keyword>
<feature type="modified residue" description="4-aspartylphosphate" evidence="9">
    <location>
        <position position="58"/>
    </location>
</feature>
<dbReference type="SMART" id="SM00448">
    <property type="entry name" value="REC"/>
    <property type="match status" value="1"/>
</dbReference>
<evidence type="ECO:0000256" key="9">
    <source>
        <dbReference type="PROSITE-ProRule" id="PRU00169"/>
    </source>
</evidence>
<keyword evidence="14" id="KW-1185">Reference proteome</keyword>
<dbReference type="GO" id="GO:0006355">
    <property type="term" value="P:regulation of DNA-templated transcription"/>
    <property type="evidence" value="ECO:0007669"/>
    <property type="project" value="InterPro"/>
</dbReference>
<evidence type="ECO:0000256" key="5">
    <source>
        <dbReference type="ARBA" id="ARBA00023015"/>
    </source>
</evidence>
<dbReference type="GO" id="GO:0000156">
    <property type="term" value="F:phosphorelay response regulator activity"/>
    <property type="evidence" value="ECO:0007669"/>
    <property type="project" value="TreeGrafter"/>
</dbReference>
<evidence type="ECO:0000256" key="3">
    <source>
        <dbReference type="ARBA" id="ARBA00022553"/>
    </source>
</evidence>
<sequence length="256" mass="29559">MERVVMTYRALIAEDEERMRRLLRMYLQADSAAADEADNGEDALTMALAQDYDIVLLDWMMPGISGLEVCQLLKCMKSTPVILLTAHGDESYRIKGFEAGADDYVSKPFSPRELICRIHAILKRTKTDLRLPDYNSSAHKIMSPFSPVSIEHHARRVMVEGSEISLTLKEYDLLRFLAMNERKTFSREELFIEVWKHEPSGDYRTVDSHIKRIREKMHAVTPVASQMITTVWGIGYRFDPPAPNDREQLSPEYFHF</sequence>
<dbReference type="EMBL" id="SIRE01000003">
    <property type="protein sequence ID" value="TBL81391.1"/>
    <property type="molecule type" value="Genomic_DNA"/>
</dbReference>
<dbReference type="GO" id="GO:0032993">
    <property type="term" value="C:protein-DNA complex"/>
    <property type="evidence" value="ECO:0007669"/>
    <property type="project" value="TreeGrafter"/>
</dbReference>
<dbReference type="InterPro" id="IPR039420">
    <property type="entry name" value="WalR-like"/>
</dbReference>
<accession>A0A4Q9E1F0</accession>
<dbReference type="PANTHER" id="PTHR48111:SF44">
    <property type="entry name" value="TRANSCRIPTIONAL REGULATORY PROTEIN RESD"/>
    <property type="match status" value="1"/>
</dbReference>
<dbReference type="SUPFAM" id="SSF46894">
    <property type="entry name" value="C-terminal effector domain of the bipartite response regulators"/>
    <property type="match status" value="1"/>
</dbReference>
<dbReference type="GO" id="GO:0005829">
    <property type="term" value="C:cytosol"/>
    <property type="evidence" value="ECO:0007669"/>
    <property type="project" value="TreeGrafter"/>
</dbReference>
<name>A0A4Q9E1F0_9BACL</name>
<feature type="domain" description="OmpR/PhoB-type" evidence="12">
    <location>
        <begin position="140"/>
        <end position="240"/>
    </location>
</feature>
<dbReference type="InterPro" id="IPR011006">
    <property type="entry name" value="CheY-like_superfamily"/>
</dbReference>
<dbReference type="AlphaFoldDB" id="A0A4Q9E1F0"/>
<dbReference type="FunFam" id="1.10.10.10:FF:000018">
    <property type="entry name" value="DNA-binding response regulator ResD"/>
    <property type="match status" value="1"/>
</dbReference>
<gene>
    <name evidence="13" type="ORF">EYB31_03170</name>
</gene>
<dbReference type="OrthoDB" id="9790442at2"/>
<evidence type="ECO:0000313" key="14">
    <source>
        <dbReference type="Proteomes" id="UP000293142"/>
    </source>
</evidence>
<dbReference type="Gene3D" id="1.10.10.10">
    <property type="entry name" value="Winged helix-like DNA-binding domain superfamily/Winged helix DNA-binding domain"/>
    <property type="match status" value="1"/>
</dbReference>
<dbReference type="Gene3D" id="3.40.50.2300">
    <property type="match status" value="1"/>
</dbReference>
<evidence type="ECO:0000313" key="13">
    <source>
        <dbReference type="EMBL" id="TBL81391.1"/>
    </source>
</evidence>
<dbReference type="CDD" id="cd00383">
    <property type="entry name" value="trans_reg_C"/>
    <property type="match status" value="1"/>
</dbReference>
<keyword evidence="4" id="KW-0902">Two-component regulatory system</keyword>
<comment type="caution">
    <text evidence="13">The sequence shown here is derived from an EMBL/GenBank/DDBJ whole genome shotgun (WGS) entry which is preliminary data.</text>
</comment>
<feature type="DNA-binding region" description="OmpR/PhoB-type" evidence="10">
    <location>
        <begin position="140"/>
        <end position="240"/>
    </location>
</feature>
<reference evidence="13 14" key="1">
    <citation type="submission" date="2019-02" db="EMBL/GenBank/DDBJ databases">
        <title>Paenibacillus sp. nov., isolated from surface-sterilized tissue of Thalictrum simplex L.</title>
        <authorList>
            <person name="Tuo L."/>
        </authorList>
    </citation>
    <scope>NUCLEOTIDE SEQUENCE [LARGE SCALE GENOMIC DNA]</scope>
    <source>
        <strain evidence="13 14">N2SHLJ1</strain>
    </source>
</reference>
<evidence type="ECO:0000256" key="10">
    <source>
        <dbReference type="PROSITE-ProRule" id="PRU01091"/>
    </source>
</evidence>
<evidence type="ECO:0000256" key="4">
    <source>
        <dbReference type="ARBA" id="ARBA00023012"/>
    </source>
</evidence>
<dbReference type="InterPro" id="IPR016032">
    <property type="entry name" value="Sig_transdc_resp-reg_C-effctor"/>
</dbReference>
<dbReference type="Proteomes" id="UP000293142">
    <property type="component" value="Unassembled WGS sequence"/>
</dbReference>
<keyword evidence="8" id="KW-0804">Transcription</keyword>
<dbReference type="PROSITE" id="PS50110">
    <property type="entry name" value="RESPONSE_REGULATORY"/>
    <property type="match status" value="1"/>
</dbReference>
<organism evidence="13 14">
    <name type="scientific">Paenibacillus thalictri</name>
    <dbReference type="NCBI Taxonomy" id="2527873"/>
    <lineage>
        <taxon>Bacteria</taxon>
        <taxon>Bacillati</taxon>
        <taxon>Bacillota</taxon>
        <taxon>Bacilli</taxon>
        <taxon>Bacillales</taxon>
        <taxon>Paenibacillaceae</taxon>
        <taxon>Paenibacillus</taxon>
    </lineage>
</organism>